<protein>
    <submittedName>
        <fullName evidence="2">Uncharacterized protein</fullName>
    </submittedName>
</protein>
<dbReference type="AlphaFoldDB" id="A0A4P9YPJ4"/>
<gene>
    <name evidence="2" type="ORF">ROZALSC1DRAFT_20919</name>
</gene>
<proteinExistence type="predicted"/>
<keyword evidence="1" id="KW-0812">Transmembrane</keyword>
<organism evidence="2 3">
    <name type="scientific">Rozella allomycis (strain CSF55)</name>
    <dbReference type="NCBI Taxonomy" id="988480"/>
    <lineage>
        <taxon>Eukaryota</taxon>
        <taxon>Fungi</taxon>
        <taxon>Fungi incertae sedis</taxon>
        <taxon>Cryptomycota</taxon>
        <taxon>Cryptomycota incertae sedis</taxon>
        <taxon>Rozella</taxon>
    </lineage>
</organism>
<name>A0A4P9YPJ4_ROZAC</name>
<evidence type="ECO:0000256" key="1">
    <source>
        <dbReference type="SAM" id="Phobius"/>
    </source>
</evidence>
<reference evidence="3" key="1">
    <citation type="journal article" date="2018" name="Nat. Microbiol.">
        <title>Leveraging single-cell genomics to expand the fungal tree of life.</title>
        <authorList>
            <person name="Ahrendt S.R."/>
            <person name="Quandt C.A."/>
            <person name="Ciobanu D."/>
            <person name="Clum A."/>
            <person name="Salamov A."/>
            <person name="Andreopoulos B."/>
            <person name="Cheng J.F."/>
            <person name="Woyke T."/>
            <person name="Pelin A."/>
            <person name="Henrissat B."/>
            <person name="Reynolds N.K."/>
            <person name="Benny G.L."/>
            <person name="Smith M.E."/>
            <person name="James T.Y."/>
            <person name="Grigoriev I.V."/>
        </authorList>
    </citation>
    <scope>NUCLEOTIDE SEQUENCE [LARGE SCALE GENOMIC DNA]</scope>
    <source>
        <strain evidence="3">CSF55</strain>
    </source>
</reference>
<evidence type="ECO:0000313" key="2">
    <source>
        <dbReference type="EMBL" id="RKP20971.1"/>
    </source>
</evidence>
<feature type="transmembrane region" description="Helical" evidence="1">
    <location>
        <begin position="74"/>
        <end position="95"/>
    </location>
</feature>
<keyword evidence="1" id="KW-1133">Transmembrane helix</keyword>
<dbReference type="Proteomes" id="UP000281549">
    <property type="component" value="Unassembled WGS sequence"/>
</dbReference>
<accession>A0A4P9YPJ4</accession>
<sequence length="153" mass="17718">MALASRNENVLIINCTPLNGSFLERRSISLQENDSILVGRFSEVQEEHLLMEKGLMQMKKLRSMMGKRFNLELLIRRLMEVIFLKILLVVVIPSIQLQIKIQNPYQEEAYNDISKDPVVQAAVENEFNNIWNTLSMSIPDPIELLSKYKLKNV</sequence>
<keyword evidence="1" id="KW-0472">Membrane</keyword>
<dbReference type="EMBL" id="ML005002">
    <property type="protein sequence ID" value="RKP20971.1"/>
    <property type="molecule type" value="Genomic_DNA"/>
</dbReference>
<evidence type="ECO:0000313" key="3">
    <source>
        <dbReference type="Proteomes" id="UP000281549"/>
    </source>
</evidence>